<evidence type="ECO:0000256" key="1">
    <source>
        <dbReference type="SAM" id="MobiDB-lite"/>
    </source>
</evidence>
<feature type="region of interest" description="Disordered" evidence="1">
    <location>
        <begin position="1"/>
        <end position="30"/>
    </location>
</feature>
<dbReference type="EMBL" id="LR031577">
    <property type="protein sequence ID" value="VDD17691.1"/>
    <property type="molecule type" value="Genomic_DNA"/>
</dbReference>
<name>A0A3P6D465_BRACM</name>
<sequence length="73" mass="8974">MPQRKRSKESSGGGGKEIRRKQRKQRRGFLRRLRPGCLLNHHRSISTTKTRNRNLFTRRSWRRRELVWCQRKC</sequence>
<protein>
    <submittedName>
        <fullName evidence="2">Uncharacterized protein</fullName>
    </submittedName>
</protein>
<proteinExistence type="predicted"/>
<gene>
    <name evidence="2" type="ORF">BRAA10T43404Z</name>
</gene>
<accession>A0A3P6D465</accession>
<dbReference type="AlphaFoldDB" id="A0A3P6D465"/>
<reference evidence="2" key="1">
    <citation type="submission" date="2018-11" db="EMBL/GenBank/DDBJ databases">
        <authorList>
            <consortium name="Genoscope - CEA"/>
            <person name="William W."/>
        </authorList>
    </citation>
    <scope>NUCLEOTIDE SEQUENCE</scope>
</reference>
<feature type="compositionally biased region" description="Basic residues" evidence="1">
    <location>
        <begin position="18"/>
        <end position="30"/>
    </location>
</feature>
<organism evidence="2">
    <name type="scientific">Brassica campestris</name>
    <name type="common">Field mustard</name>
    <dbReference type="NCBI Taxonomy" id="3711"/>
    <lineage>
        <taxon>Eukaryota</taxon>
        <taxon>Viridiplantae</taxon>
        <taxon>Streptophyta</taxon>
        <taxon>Embryophyta</taxon>
        <taxon>Tracheophyta</taxon>
        <taxon>Spermatophyta</taxon>
        <taxon>Magnoliopsida</taxon>
        <taxon>eudicotyledons</taxon>
        <taxon>Gunneridae</taxon>
        <taxon>Pentapetalae</taxon>
        <taxon>rosids</taxon>
        <taxon>malvids</taxon>
        <taxon>Brassicales</taxon>
        <taxon>Brassicaceae</taxon>
        <taxon>Brassiceae</taxon>
        <taxon>Brassica</taxon>
    </lineage>
</organism>
<evidence type="ECO:0000313" key="2">
    <source>
        <dbReference type="EMBL" id="VDD17691.1"/>
    </source>
</evidence>